<dbReference type="Proteomes" id="UP000257109">
    <property type="component" value="Unassembled WGS sequence"/>
</dbReference>
<gene>
    <name evidence="1" type="ORF">CR513_39295</name>
</gene>
<protein>
    <recommendedName>
        <fullName evidence="3">Reverse transcriptase zinc-binding domain-containing protein</fullName>
    </recommendedName>
</protein>
<sequence length="273" mass="31420">MNIINNCLDVFCSSSRQKVSVSYEIELHINFPSPKGSWQISWSICTTTKVVVVALPTYTMQTILLPKQSHRNRRRFHTIALNKFCLPKDPELGWLPITTLDALWCIIVIMDLEVSHLYGNLCSWEEDELLDMGGMLGFGGIVDYLYGRNSPSNEVEFCVRDYVSAEEQWDIGRLQQIICSWIISEIMGIIPSHDILQSDRFIWTLTPNRNFSTKIAYRLLKVDDSGKKVVHNDILTNVLRHSRGLCDNALCTICHMEEETIIHMLRDYVHAKL</sequence>
<dbReference type="STRING" id="157652.A0A371FPB3"/>
<organism evidence="1 2">
    <name type="scientific">Mucuna pruriens</name>
    <name type="common">Velvet bean</name>
    <name type="synonym">Dolichos pruriens</name>
    <dbReference type="NCBI Taxonomy" id="157652"/>
    <lineage>
        <taxon>Eukaryota</taxon>
        <taxon>Viridiplantae</taxon>
        <taxon>Streptophyta</taxon>
        <taxon>Embryophyta</taxon>
        <taxon>Tracheophyta</taxon>
        <taxon>Spermatophyta</taxon>
        <taxon>Magnoliopsida</taxon>
        <taxon>eudicotyledons</taxon>
        <taxon>Gunneridae</taxon>
        <taxon>Pentapetalae</taxon>
        <taxon>rosids</taxon>
        <taxon>fabids</taxon>
        <taxon>Fabales</taxon>
        <taxon>Fabaceae</taxon>
        <taxon>Papilionoideae</taxon>
        <taxon>50 kb inversion clade</taxon>
        <taxon>NPAAA clade</taxon>
        <taxon>indigoferoid/millettioid clade</taxon>
        <taxon>Phaseoleae</taxon>
        <taxon>Mucuna</taxon>
    </lineage>
</organism>
<dbReference type="EMBL" id="QJKJ01008305">
    <property type="protein sequence ID" value="RDX80185.1"/>
    <property type="molecule type" value="Genomic_DNA"/>
</dbReference>
<accession>A0A371FPB3</accession>
<dbReference type="OrthoDB" id="1436613at2759"/>
<name>A0A371FPB3_MUCPR</name>
<feature type="non-terminal residue" evidence="1">
    <location>
        <position position="273"/>
    </location>
</feature>
<dbReference type="AlphaFoldDB" id="A0A371FPB3"/>
<keyword evidence="2" id="KW-1185">Reference proteome</keyword>
<feature type="non-terminal residue" evidence="1">
    <location>
        <position position="1"/>
    </location>
</feature>
<evidence type="ECO:0000313" key="1">
    <source>
        <dbReference type="EMBL" id="RDX80185.1"/>
    </source>
</evidence>
<proteinExistence type="predicted"/>
<comment type="caution">
    <text evidence="1">The sequence shown here is derived from an EMBL/GenBank/DDBJ whole genome shotgun (WGS) entry which is preliminary data.</text>
</comment>
<evidence type="ECO:0008006" key="3">
    <source>
        <dbReference type="Google" id="ProtNLM"/>
    </source>
</evidence>
<reference evidence="1" key="1">
    <citation type="submission" date="2018-05" db="EMBL/GenBank/DDBJ databases">
        <title>Draft genome of Mucuna pruriens seed.</title>
        <authorList>
            <person name="Nnadi N.E."/>
            <person name="Vos R."/>
            <person name="Hasami M.H."/>
            <person name="Devisetty U.K."/>
            <person name="Aguiy J.C."/>
        </authorList>
    </citation>
    <scope>NUCLEOTIDE SEQUENCE [LARGE SCALE GENOMIC DNA]</scope>
    <source>
        <strain evidence="1">JCA_2017</strain>
    </source>
</reference>
<evidence type="ECO:0000313" key="2">
    <source>
        <dbReference type="Proteomes" id="UP000257109"/>
    </source>
</evidence>